<dbReference type="RefSeq" id="WP_062394240.1">
    <property type="nucleotide sequence ID" value="NZ_CP011853.1"/>
</dbReference>
<dbReference type="STRING" id="1136941.ACH46_18595"/>
<evidence type="ECO:0000256" key="1">
    <source>
        <dbReference type="ARBA" id="ARBA00001927"/>
    </source>
</evidence>
<evidence type="ECO:0000313" key="9">
    <source>
        <dbReference type="Proteomes" id="UP000063789"/>
    </source>
</evidence>
<sequence>MAKIIADLNACQGYANCVVAADDVFDIDDDGKVVLLKIEVPENDRARVEEAARSCPVSALKVVDG</sequence>
<evidence type="ECO:0000256" key="3">
    <source>
        <dbReference type="ARBA" id="ARBA00022723"/>
    </source>
</evidence>
<keyword evidence="7" id="KW-0003">3Fe-4S</keyword>
<dbReference type="Proteomes" id="UP000063789">
    <property type="component" value="Chromosome"/>
</dbReference>
<dbReference type="Gene3D" id="3.30.70.20">
    <property type="match status" value="1"/>
</dbReference>
<evidence type="ECO:0000256" key="4">
    <source>
        <dbReference type="ARBA" id="ARBA00022982"/>
    </source>
</evidence>
<name>A0A0N9NG97_9ACTN</name>
<organism evidence="8 9">
    <name type="scientific">Gordonia phthalatica</name>
    <dbReference type="NCBI Taxonomy" id="1136941"/>
    <lineage>
        <taxon>Bacteria</taxon>
        <taxon>Bacillati</taxon>
        <taxon>Actinomycetota</taxon>
        <taxon>Actinomycetes</taxon>
        <taxon>Mycobacteriales</taxon>
        <taxon>Gordoniaceae</taxon>
        <taxon>Gordonia</taxon>
    </lineage>
</organism>
<dbReference type="EMBL" id="CP011853">
    <property type="protein sequence ID" value="ALG86134.1"/>
    <property type="molecule type" value="Genomic_DNA"/>
</dbReference>
<dbReference type="PATRIC" id="fig|1136941.3.peg.3803"/>
<dbReference type="KEGG" id="goq:ACH46_18595"/>
<keyword evidence="3" id="KW-0479">Metal-binding</keyword>
<evidence type="ECO:0000256" key="6">
    <source>
        <dbReference type="ARBA" id="ARBA00023014"/>
    </source>
</evidence>
<dbReference type="GO" id="GO:0051538">
    <property type="term" value="F:3 iron, 4 sulfur cluster binding"/>
    <property type="evidence" value="ECO:0007669"/>
    <property type="project" value="UniProtKB-KW"/>
</dbReference>
<reference evidence="9" key="1">
    <citation type="submission" date="2015-06" db="EMBL/GenBank/DDBJ databases">
        <title>Complete genome sequence and metabolic analysis of phthalate degradation pathway in Gordonia sp. QH-11.</title>
        <authorList>
            <person name="Jin D."/>
            <person name="Kong X."/>
            <person name="Bai Z."/>
        </authorList>
    </citation>
    <scope>NUCLEOTIDE SEQUENCE [LARGE SCALE GENOMIC DNA]</scope>
    <source>
        <strain evidence="9">QH-11</strain>
    </source>
</reference>
<gene>
    <name evidence="8" type="ORF">ACH46_18595</name>
</gene>
<dbReference type="SUPFAM" id="SSF54862">
    <property type="entry name" value="4Fe-4S ferredoxins"/>
    <property type="match status" value="1"/>
</dbReference>
<evidence type="ECO:0000256" key="2">
    <source>
        <dbReference type="ARBA" id="ARBA00022448"/>
    </source>
</evidence>
<evidence type="ECO:0000313" key="8">
    <source>
        <dbReference type="EMBL" id="ALG86134.1"/>
    </source>
</evidence>
<keyword evidence="4" id="KW-0249">Electron transport</keyword>
<keyword evidence="9" id="KW-1185">Reference proteome</keyword>
<keyword evidence="6" id="KW-0411">Iron-sulfur</keyword>
<dbReference type="Pfam" id="PF13459">
    <property type="entry name" value="Fer4_15"/>
    <property type="match status" value="1"/>
</dbReference>
<dbReference type="OrthoDB" id="3215002at2"/>
<dbReference type="GO" id="GO:0046872">
    <property type="term" value="F:metal ion binding"/>
    <property type="evidence" value="ECO:0007669"/>
    <property type="project" value="UniProtKB-KW"/>
</dbReference>
<keyword evidence="2" id="KW-0813">Transport</keyword>
<comment type="cofactor">
    <cofactor evidence="1">
        <name>[3Fe-4S] cluster</name>
        <dbReference type="ChEBI" id="CHEBI:21137"/>
    </cofactor>
</comment>
<dbReference type="PANTHER" id="PTHR36923:SF3">
    <property type="entry name" value="FERREDOXIN"/>
    <property type="match status" value="1"/>
</dbReference>
<dbReference type="PANTHER" id="PTHR36923">
    <property type="entry name" value="FERREDOXIN"/>
    <property type="match status" value="1"/>
</dbReference>
<keyword evidence="5" id="KW-0408">Iron</keyword>
<evidence type="ECO:0000256" key="7">
    <source>
        <dbReference type="ARBA" id="ARBA00023291"/>
    </source>
</evidence>
<dbReference type="InterPro" id="IPR051269">
    <property type="entry name" value="Fe-S_cluster_ET"/>
</dbReference>
<protein>
    <submittedName>
        <fullName evidence="8">Ferredoxin</fullName>
    </submittedName>
</protein>
<evidence type="ECO:0000256" key="5">
    <source>
        <dbReference type="ARBA" id="ARBA00023004"/>
    </source>
</evidence>
<reference evidence="8 9" key="2">
    <citation type="journal article" date="2017" name="Int. J. Syst. Evol. Microbiol.">
        <title>Gordonia phthalatica sp. nov., a di-n-butyl phthalate-degrading bacterium isolated from activated sludge.</title>
        <authorList>
            <person name="Jin D."/>
            <person name="Kong X."/>
            <person name="Jia M."/>
            <person name="Yu X."/>
            <person name="Wang X."/>
            <person name="Zhuang X."/>
            <person name="Deng Y."/>
            <person name="Bai Z."/>
        </authorList>
    </citation>
    <scope>NUCLEOTIDE SEQUENCE [LARGE SCALE GENOMIC DNA]</scope>
    <source>
        <strain evidence="8 9">QH-11</strain>
    </source>
</reference>
<proteinExistence type="predicted"/>
<accession>A0A0N9NG97</accession>
<dbReference type="AlphaFoldDB" id="A0A0N9NG97"/>